<accession>A0A369K7G2</accession>
<dbReference type="InterPro" id="IPR032710">
    <property type="entry name" value="NTF2-like_dom_sf"/>
</dbReference>
<dbReference type="PANTHER" id="PTHR34213">
    <property type="entry name" value="NUCLEAR TRANSPORT FACTOR 2 (NTF2) FAMILY PROTEIN"/>
    <property type="match status" value="1"/>
</dbReference>
<comment type="caution">
    <text evidence="1">The sequence shown here is derived from an EMBL/GenBank/DDBJ whole genome shotgun (WGS) entry which is preliminary data.</text>
</comment>
<sequence length="200" mass="22217">MTLLSPRSLVFATHISRRMSSAVNASGLQPSESKSLKERSIQPHEESIIKGIKEMYSCSPTENTFKIYTEDATFHDPVGIAKGVESIRAQFFGLTKIFPRADILRFRVLENPPTVPKSTILIDQDVSYFRDAKSSSPTKTVNSLLALKVNDAHLVTSHDEQWDHQKSSTSSDGFFGMLNEQRKKITASLTDSVVGKGPKM</sequence>
<dbReference type="SUPFAM" id="SSF54427">
    <property type="entry name" value="NTF2-like"/>
    <property type="match status" value="1"/>
</dbReference>
<organism evidence="1 2">
    <name type="scientific">Hypsizygus marmoreus</name>
    <name type="common">White beech mushroom</name>
    <name type="synonym">Agaricus marmoreus</name>
    <dbReference type="NCBI Taxonomy" id="39966"/>
    <lineage>
        <taxon>Eukaryota</taxon>
        <taxon>Fungi</taxon>
        <taxon>Dikarya</taxon>
        <taxon>Basidiomycota</taxon>
        <taxon>Agaricomycotina</taxon>
        <taxon>Agaricomycetes</taxon>
        <taxon>Agaricomycetidae</taxon>
        <taxon>Agaricales</taxon>
        <taxon>Tricholomatineae</taxon>
        <taxon>Lyophyllaceae</taxon>
        <taxon>Hypsizygus</taxon>
    </lineage>
</organism>
<proteinExistence type="predicted"/>
<dbReference type="Proteomes" id="UP000076154">
    <property type="component" value="Unassembled WGS sequence"/>
</dbReference>
<reference evidence="1" key="1">
    <citation type="submission" date="2018-04" db="EMBL/GenBank/DDBJ databases">
        <title>Whole genome sequencing of Hypsizygus marmoreus.</title>
        <authorList>
            <person name="Choi I.-G."/>
            <person name="Min B."/>
            <person name="Kim J.-G."/>
            <person name="Kim S."/>
            <person name="Oh Y.-L."/>
            <person name="Kong W.-S."/>
            <person name="Park H."/>
            <person name="Jeong J."/>
            <person name="Song E.-S."/>
        </authorList>
    </citation>
    <scope>NUCLEOTIDE SEQUENCE [LARGE SCALE GENOMIC DNA]</scope>
    <source>
        <strain evidence="1">51987-8</strain>
    </source>
</reference>
<evidence type="ECO:0008006" key="3">
    <source>
        <dbReference type="Google" id="ProtNLM"/>
    </source>
</evidence>
<keyword evidence="2" id="KW-1185">Reference proteome</keyword>
<dbReference type="STRING" id="39966.A0A369K7G2"/>
<dbReference type="InParanoid" id="A0A369K7G2"/>
<dbReference type="OrthoDB" id="2400485at2759"/>
<dbReference type="PANTHER" id="PTHR34213:SF2">
    <property type="entry name" value="NUCLEAR TRANSPORT FACTOR 2 (NTF2) FAMILY PROTEIN"/>
    <property type="match status" value="1"/>
</dbReference>
<evidence type="ECO:0000313" key="1">
    <source>
        <dbReference type="EMBL" id="RDB29512.1"/>
    </source>
</evidence>
<protein>
    <recommendedName>
        <fullName evidence="3">SnoaL-like domain-containing protein</fullName>
    </recommendedName>
</protein>
<dbReference type="AlphaFoldDB" id="A0A369K7G2"/>
<dbReference type="EMBL" id="LUEZ02000010">
    <property type="protein sequence ID" value="RDB29512.1"/>
    <property type="molecule type" value="Genomic_DNA"/>
</dbReference>
<name>A0A369K7G2_HYPMA</name>
<gene>
    <name evidence="1" type="ORF">Hypma_015872</name>
</gene>
<evidence type="ECO:0000313" key="2">
    <source>
        <dbReference type="Proteomes" id="UP000076154"/>
    </source>
</evidence>